<accession>A0A2A2H9L4</accession>
<dbReference type="PANTHER" id="PTHR43591:SF24">
    <property type="entry name" value="2-METHOXY-6-POLYPRENYL-1,4-BENZOQUINOL METHYLASE, MITOCHONDRIAL"/>
    <property type="match status" value="1"/>
</dbReference>
<evidence type="ECO:0000313" key="2">
    <source>
        <dbReference type="EMBL" id="PAV05964.1"/>
    </source>
</evidence>
<name>A0A2A2H9L4_METBR</name>
<dbReference type="RefSeq" id="WP_083240923.1">
    <property type="nucleotide sequence ID" value="NZ_LMVM01000001.1"/>
</dbReference>
<dbReference type="Gene3D" id="3.40.50.150">
    <property type="entry name" value="Vaccinia Virus protein VP39"/>
    <property type="match status" value="1"/>
</dbReference>
<dbReference type="InterPro" id="IPR029063">
    <property type="entry name" value="SAM-dependent_MTases_sf"/>
</dbReference>
<dbReference type="InterPro" id="IPR041698">
    <property type="entry name" value="Methyltransf_25"/>
</dbReference>
<gene>
    <name evidence="2" type="ORF">ASJ80_14025</name>
</gene>
<evidence type="ECO:0000313" key="3">
    <source>
        <dbReference type="Proteomes" id="UP000217784"/>
    </source>
</evidence>
<dbReference type="Pfam" id="PF13649">
    <property type="entry name" value="Methyltransf_25"/>
    <property type="match status" value="1"/>
</dbReference>
<dbReference type="SUPFAM" id="SSF158997">
    <property type="entry name" value="Trm112p-like"/>
    <property type="match status" value="1"/>
</dbReference>
<organism evidence="2 3">
    <name type="scientific">Methanobacterium bryantii</name>
    <dbReference type="NCBI Taxonomy" id="2161"/>
    <lineage>
        <taxon>Archaea</taxon>
        <taxon>Methanobacteriati</taxon>
        <taxon>Methanobacteriota</taxon>
        <taxon>Methanomada group</taxon>
        <taxon>Methanobacteria</taxon>
        <taxon>Methanobacteriales</taxon>
        <taxon>Methanobacteriaceae</taxon>
        <taxon>Methanobacterium</taxon>
    </lineage>
</organism>
<reference evidence="2 3" key="1">
    <citation type="journal article" date="2017" name="BMC Genomics">
        <title>Genomic analysis of methanogenic archaea reveals a shift towards energy conservation.</title>
        <authorList>
            <person name="Gilmore S.P."/>
            <person name="Henske J.K."/>
            <person name="Sexton J.A."/>
            <person name="Solomon K.V."/>
            <person name="Seppala S."/>
            <person name="Yoo J.I."/>
            <person name="Huyett L.M."/>
            <person name="Pressman A."/>
            <person name="Cogan J.Z."/>
            <person name="Kivenson V."/>
            <person name="Peng X."/>
            <person name="Tan Y."/>
            <person name="Valentine D.L."/>
            <person name="O'Malley M.A."/>
        </authorList>
    </citation>
    <scope>NUCLEOTIDE SEQUENCE [LARGE SCALE GENOMIC DNA]</scope>
    <source>
        <strain evidence="2 3">M.o.H.</strain>
    </source>
</reference>
<evidence type="ECO:0000259" key="1">
    <source>
        <dbReference type="Pfam" id="PF13649"/>
    </source>
</evidence>
<protein>
    <recommendedName>
        <fullName evidence="1">Methyltransferase domain-containing protein</fullName>
    </recommendedName>
</protein>
<sequence>MNLEELLFCPKSKNKIHINYDEKTVYVKNSEQTYPIKKGIIDFIPEINDKISNTYDNVSSVYNSMLTSSNILTKLYNAAVWGLNDQDYVDYVLNYIPDDFNGLILDVPVGSGVFTCKKYPKLKNAKIICVDYSYGMLMEAKKVYEKNNIKNVALIRADIGNLPLKSSIIDLLLTMNGLHAFPNKINAIKEITRVLKNNGYLTGCFYIKDKRKISDLVVDNIYTKQGSFTPPFYSEEEFVNLLKDNYDFTDKNNIKSIFYFNSQKK</sequence>
<dbReference type="CDD" id="cd02440">
    <property type="entry name" value="AdoMet_MTases"/>
    <property type="match status" value="1"/>
</dbReference>
<keyword evidence="3" id="KW-1185">Reference proteome</keyword>
<dbReference type="SUPFAM" id="SSF53335">
    <property type="entry name" value="S-adenosyl-L-methionine-dependent methyltransferases"/>
    <property type="match status" value="1"/>
</dbReference>
<comment type="caution">
    <text evidence="2">The sequence shown here is derived from an EMBL/GenBank/DDBJ whole genome shotgun (WGS) entry which is preliminary data.</text>
</comment>
<dbReference type="GO" id="GO:0008168">
    <property type="term" value="F:methyltransferase activity"/>
    <property type="evidence" value="ECO:0007669"/>
    <property type="project" value="TreeGrafter"/>
</dbReference>
<dbReference type="Proteomes" id="UP000217784">
    <property type="component" value="Unassembled WGS sequence"/>
</dbReference>
<proteinExistence type="predicted"/>
<dbReference type="PANTHER" id="PTHR43591">
    <property type="entry name" value="METHYLTRANSFERASE"/>
    <property type="match status" value="1"/>
</dbReference>
<dbReference type="AlphaFoldDB" id="A0A2A2H9L4"/>
<feature type="domain" description="Methyltransferase" evidence="1">
    <location>
        <begin position="104"/>
        <end position="199"/>
    </location>
</feature>
<dbReference type="EMBL" id="LMVM01000001">
    <property type="protein sequence ID" value="PAV05964.1"/>
    <property type="molecule type" value="Genomic_DNA"/>
</dbReference>